<keyword evidence="1" id="KW-1133">Transmembrane helix</keyword>
<organism evidence="2 3">
    <name type="scientific">Vitis vinifera</name>
    <name type="common">Grape</name>
    <dbReference type="NCBI Taxonomy" id="29760"/>
    <lineage>
        <taxon>Eukaryota</taxon>
        <taxon>Viridiplantae</taxon>
        <taxon>Streptophyta</taxon>
        <taxon>Embryophyta</taxon>
        <taxon>Tracheophyta</taxon>
        <taxon>Spermatophyta</taxon>
        <taxon>Magnoliopsida</taxon>
        <taxon>eudicotyledons</taxon>
        <taxon>Gunneridae</taxon>
        <taxon>Pentapetalae</taxon>
        <taxon>rosids</taxon>
        <taxon>Vitales</taxon>
        <taxon>Vitaceae</taxon>
        <taxon>Viteae</taxon>
        <taxon>Vitis</taxon>
    </lineage>
</organism>
<dbReference type="PANTHER" id="PTHR32108:SF9">
    <property type="entry name" value="REVERSE TRANSCRIPTASE RNASE H-LIKE DOMAIN-CONTAINING PROTEIN"/>
    <property type="match status" value="1"/>
</dbReference>
<keyword evidence="1" id="KW-0812">Transmembrane</keyword>
<evidence type="ECO:0000313" key="2">
    <source>
        <dbReference type="EMBL" id="RVW77797.1"/>
    </source>
</evidence>
<sequence>MDSQVPVQESVQYDLTILPPLLPSQTAPQDTQIPPPPPLVASLSTKFRMPEIEQYTGIGCPRIHLRLYSTVMKAHGLDKAQMIICLMQGVEGLEALYGIEEGISRGLWSESSPSNSKGKKPAIGHKSMAKLIERGLLTALVPRPPPQPMPPQFKMDLHYAYHQGLGHDTNHCSALRHDIQDLIDQGLVNLGQPSVTTNPLPTHTTHSVFLPTGGHRVSSILLDNGSTLNVCPLTTIVAIDFAPSDFGPSTQIVRAYDNSQREVMVTLTIDFLIGVTTFSILFQVLRIPTFFNLLLGQPWIHQAGAISSFLHQKVKFIHDGQVITVQSTRYMISSSELVLQINHSDDDIFLMRDRVRARLFGIPFDYPIRPYTFNFANYFVRGSKVQPCVNEMGVEDSIVDELQHMLHQMQMGDETPGVSTSMTIAPPSSDRASLFSLCFPDEIADYGVVIELANMIYGLVPHDEYRDEMDMLGISQFFDTVQRKPFSPLELFGVFFIKIAEKDQIVPALELPAFVVPTIDMYEGTVGPVEGVSDSFPIGVSTDSCPAGAP</sequence>
<keyword evidence="1" id="KW-0472">Membrane</keyword>
<dbReference type="PANTHER" id="PTHR32108">
    <property type="entry name" value="DNA-DIRECTED RNA POLYMERASE SUBUNIT ALPHA"/>
    <property type="match status" value="1"/>
</dbReference>
<dbReference type="CDD" id="cd00303">
    <property type="entry name" value="retropepsin_like"/>
    <property type="match status" value="1"/>
</dbReference>
<feature type="transmembrane region" description="Helical" evidence="1">
    <location>
        <begin position="263"/>
        <end position="285"/>
    </location>
</feature>
<evidence type="ECO:0000256" key="1">
    <source>
        <dbReference type="SAM" id="Phobius"/>
    </source>
</evidence>
<evidence type="ECO:0000313" key="3">
    <source>
        <dbReference type="Proteomes" id="UP000288805"/>
    </source>
</evidence>
<gene>
    <name evidence="2" type="ORF">CK203_054436</name>
</gene>
<dbReference type="Proteomes" id="UP000288805">
    <property type="component" value="Unassembled WGS sequence"/>
</dbReference>
<dbReference type="AlphaFoldDB" id="A0A438H0D2"/>
<comment type="caution">
    <text evidence="2">The sequence shown here is derived from an EMBL/GenBank/DDBJ whole genome shotgun (WGS) entry which is preliminary data.</text>
</comment>
<accession>A0A438H0D2</accession>
<name>A0A438H0D2_VITVI</name>
<dbReference type="EMBL" id="QGNW01000306">
    <property type="protein sequence ID" value="RVW77797.1"/>
    <property type="molecule type" value="Genomic_DNA"/>
</dbReference>
<protein>
    <submittedName>
        <fullName evidence="2">Uncharacterized protein</fullName>
    </submittedName>
</protein>
<reference evidence="2 3" key="1">
    <citation type="journal article" date="2018" name="PLoS Genet.">
        <title>Population sequencing reveals clonal diversity and ancestral inbreeding in the grapevine cultivar Chardonnay.</title>
        <authorList>
            <person name="Roach M.J."/>
            <person name="Johnson D.L."/>
            <person name="Bohlmann J."/>
            <person name="van Vuuren H.J."/>
            <person name="Jones S.J."/>
            <person name="Pretorius I.S."/>
            <person name="Schmidt S.A."/>
            <person name="Borneman A.R."/>
        </authorList>
    </citation>
    <scope>NUCLEOTIDE SEQUENCE [LARGE SCALE GENOMIC DNA]</scope>
    <source>
        <strain evidence="3">cv. Chardonnay</strain>
        <tissue evidence="2">Leaf</tissue>
    </source>
</reference>
<proteinExistence type="predicted"/>